<evidence type="ECO:0000256" key="4">
    <source>
        <dbReference type="ARBA" id="ARBA00022598"/>
    </source>
</evidence>
<dbReference type="Pfam" id="PF14520">
    <property type="entry name" value="HHH_5"/>
    <property type="match status" value="1"/>
</dbReference>
<comment type="catalytic activity">
    <reaction evidence="12 14">
        <text>NAD(+) + (deoxyribonucleotide)n-3'-hydroxyl + 5'-phospho-(deoxyribonucleotide)m = (deoxyribonucleotide)n+m + AMP + beta-nicotinamide D-nucleotide.</text>
        <dbReference type="EC" id="6.5.1.2"/>
    </reaction>
</comment>
<dbReference type="Pfam" id="PF00533">
    <property type="entry name" value="BRCT"/>
    <property type="match status" value="1"/>
</dbReference>
<keyword evidence="7 14" id="KW-0227">DNA damage</keyword>
<organism evidence="16 17">
    <name type="scientific">Parabacteroides distasonis</name>
    <dbReference type="NCBI Taxonomy" id="823"/>
    <lineage>
        <taxon>Bacteria</taxon>
        <taxon>Pseudomonadati</taxon>
        <taxon>Bacteroidota</taxon>
        <taxon>Bacteroidia</taxon>
        <taxon>Bacteroidales</taxon>
        <taxon>Tannerellaceae</taxon>
        <taxon>Parabacteroides</taxon>
    </lineage>
</organism>
<keyword evidence="11 14" id="KW-0234">DNA repair</keyword>
<evidence type="ECO:0000313" key="16">
    <source>
        <dbReference type="EMBL" id="TWV64274.1"/>
    </source>
</evidence>
<feature type="binding site" evidence="14">
    <location>
        <begin position="30"/>
        <end position="34"/>
    </location>
    <ligand>
        <name>NAD(+)</name>
        <dbReference type="ChEBI" id="CHEBI:57540"/>
    </ligand>
</feature>
<dbReference type="PANTHER" id="PTHR23389:SF9">
    <property type="entry name" value="DNA LIGASE"/>
    <property type="match status" value="1"/>
</dbReference>
<protein>
    <recommendedName>
        <fullName evidence="3 14">DNA ligase</fullName>
        <ecNumber evidence="2 14">6.5.1.2</ecNumber>
    </recommendedName>
    <alternativeName>
        <fullName evidence="14">Polydeoxyribonucleotide synthase [NAD(+)]</fullName>
    </alternativeName>
</protein>
<dbReference type="InterPro" id="IPR041663">
    <property type="entry name" value="DisA/LigA_HHH"/>
</dbReference>
<dbReference type="RefSeq" id="WP_146374755.1">
    <property type="nucleotide sequence ID" value="NZ_VOHW01000001.1"/>
</dbReference>
<evidence type="ECO:0000256" key="14">
    <source>
        <dbReference type="HAMAP-Rule" id="MF_01588"/>
    </source>
</evidence>
<feature type="binding site" evidence="14">
    <location>
        <position position="308"/>
    </location>
    <ligand>
        <name>NAD(+)</name>
        <dbReference type="ChEBI" id="CHEBI:57540"/>
    </ligand>
</feature>
<evidence type="ECO:0000256" key="5">
    <source>
        <dbReference type="ARBA" id="ARBA00022705"/>
    </source>
</evidence>
<keyword evidence="9 14" id="KW-0460">Magnesium</keyword>
<feature type="active site" description="N6-AMP-lysine intermediate" evidence="14">
    <location>
        <position position="111"/>
    </location>
</feature>
<comment type="function">
    <text evidence="1 14">DNA ligase that catalyzes the formation of phosphodiester linkages between 5'-phosphoryl and 3'-hydroxyl groups in double-stranded DNA using NAD as a coenzyme and as the energy source for the reaction. It is essential for DNA replication and repair of damaged DNA.</text>
</comment>
<dbReference type="Gene3D" id="1.10.287.610">
    <property type="entry name" value="Helix hairpin bin"/>
    <property type="match status" value="1"/>
</dbReference>
<dbReference type="Pfam" id="PF01653">
    <property type="entry name" value="DNA_ligase_aden"/>
    <property type="match status" value="1"/>
</dbReference>
<feature type="binding site" evidence="14">
    <location>
        <position position="109"/>
    </location>
    <ligand>
        <name>NAD(+)</name>
        <dbReference type="ChEBI" id="CHEBI:57540"/>
    </ligand>
</feature>
<dbReference type="FunFam" id="1.10.150.20:FF:000007">
    <property type="entry name" value="DNA ligase"/>
    <property type="match status" value="1"/>
</dbReference>
<dbReference type="GO" id="GO:0003911">
    <property type="term" value="F:DNA ligase (NAD+) activity"/>
    <property type="evidence" value="ECO:0007669"/>
    <property type="project" value="UniProtKB-UniRule"/>
</dbReference>
<comment type="cofactor">
    <cofactor evidence="14">
        <name>Mg(2+)</name>
        <dbReference type="ChEBI" id="CHEBI:18420"/>
    </cofactor>
    <cofactor evidence="14">
        <name>Mn(2+)</name>
        <dbReference type="ChEBI" id="CHEBI:29035"/>
    </cofactor>
</comment>
<dbReference type="Proteomes" id="UP000315827">
    <property type="component" value="Unassembled WGS sequence"/>
</dbReference>
<dbReference type="InterPro" id="IPR036420">
    <property type="entry name" value="BRCT_dom_sf"/>
</dbReference>
<dbReference type="EMBL" id="VOHW01000001">
    <property type="protein sequence ID" value="TWV64274.1"/>
    <property type="molecule type" value="Genomic_DNA"/>
</dbReference>
<dbReference type="GO" id="GO:0046872">
    <property type="term" value="F:metal ion binding"/>
    <property type="evidence" value="ECO:0007669"/>
    <property type="project" value="UniProtKB-KW"/>
</dbReference>
<dbReference type="Gene3D" id="1.10.150.20">
    <property type="entry name" value="5' to 3' exonuclease, C-terminal subdomain"/>
    <property type="match status" value="2"/>
</dbReference>
<dbReference type="InterPro" id="IPR004149">
    <property type="entry name" value="Znf_DNAligase_C4"/>
</dbReference>
<dbReference type="NCBIfam" id="TIGR00575">
    <property type="entry name" value="dnlj"/>
    <property type="match status" value="1"/>
</dbReference>
<comment type="caution">
    <text evidence="16">The sequence shown here is derived from an EMBL/GenBank/DDBJ whole genome shotgun (WGS) entry which is preliminary data.</text>
</comment>
<dbReference type="SMART" id="SM00532">
    <property type="entry name" value="LIGANc"/>
    <property type="match status" value="1"/>
</dbReference>
<dbReference type="AlphaFoldDB" id="A0A5C6KPD6"/>
<dbReference type="GO" id="GO:0006260">
    <property type="term" value="P:DNA replication"/>
    <property type="evidence" value="ECO:0007669"/>
    <property type="project" value="UniProtKB-KW"/>
</dbReference>
<dbReference type="InterPro" id="IPR004150">
    <property type="entry name" value="NAD_DNA_ligase_OB"/>
</dbReference>
<dbReference type="SUPFAM" id="SSF47781">
    <property type="entry name" value="RuvA domain 2-like"/>
    <property type="match status" value="1"/>
</dbReference>
<dbReference type="PROSITE" id="PS50172">
    <property type="entry name" value="BRCT"/>
    <property type="match status" value="1"/>
</dbReference>
<dbReference type="CDD" id="cd00114">
    <property type="entry name" value="LIGANc"/>
    <property type="match status" value="1"/>
</dbReference>
<dbReference type="Gene3D" id="6.20.10.30">
    <property type="match status" value="1"/>
</dbReference>
<dbReference type="CDD" id="cd17748">
    <property type="entry name" value="BRCT_DNA_ligase_like"/>
    <property type="match status" value="1"/>
</dbReference>
<dbReference type="Gene3D" id="3.40.50.10190">
    <property type="entry name" value="BRCT domain"/>
    <property type="match status" value="1"/>
</dbReference>
<evidence type="ECO:0000256" key="8">
    <source>
        <dbReference type="ARBA" id="ARBA00022833"/>
    </source>
</evidence>
<dbReference type="Pfam" id="PF03120">
    <property type="entry name" value="OB_DNA_ligase"/>
    <property type="match status" value="1"/>
</dbReference>
<dbReference type="SUPFAM" id="SSF50249">
    <property type="entry name" value="Nucleic acid-binding proteins"/>
    <property type="match status" value="1"/>
</dbReference>
<keyword evidence="5 14" id="KW-0235">DNA replication</keyword>
<dbReference type="InterPro" id="IPR013839">
    <property type="entry name" value="DNAligase_adenylation"/>
</dbReference>
<name>A0A5C6KPD6_PARDI</name>
<feature type="binding site" evidence="14">
    <location>
        <position position="450"/>
    </location>
    <ligand>
        <name>Zn(2+)</name>
        <dbReference type="ChEBI" id="CHEBI:29105"/>
    </ligand>
</feature>
<feature type="binding site" evidence="14">
    <location>
        <position position="429"/>
    </location>
    <ligand>
        <name>Zn(2+)</name>
        <dbReference type="ChEBI" id="CHEBI:29105"/>
    </ligand>
</feature>
<evidence type="ECO:0000256" key="2">
    <source>
        <dbReference type="ARBA" id="ARBA00012722"/>
    </source>
</evidence>
<evidence type="ECO:0000259" key="15">
    <source>
        <dbReference type="PROSITE" id="PS50172"/>
    </source>
</evidence>
<evidence type="ECO:0000256" key="7">
    <source>
        <dbReference type="ARBA" id="ARBA00022763"/>
    </source>
</evidence>
<dbReference type="InterPro" id="IPR001679">
    <property type="entry name" value="DNA_ligase"/>
</dbReference>
<gene>
    <name evidence="14 16" type="primary">ligA</name>
    <name evidence="16" type="ORF">FSA05_01250</name>
</gene>
<evidence type="ECO:0000256" key="9">
    <source>
        <dbReference type="ARBA" id="ARBA00022842"/>
    </source>
</evidence>
<dbReference type="InterPro" id="IPR033136">
    <property type="entry name" value="DNA_ligase_CS"/>
</dbReference>
<accession>A0A5C6KPD6</accession>
<proteinExistence type="inferred from homology"/>
<dbReference type="Pfam" id="PF03119">
    <property type="entry name" value="DNA_ligase_ZBD"/>
    <property type="match status" value="1"/>
</dbReference>
<evidence type="ECO:0000256" key="3">
    <source>
        <dbReference type="ARBA" id="ARBA00013308"/>
    </source>
</evidence>
<feature type="binding site" evidence="14">
    <location>
        <position position="426"/>
    </location>
    <ligand>
        <name>Zn(2+)</name>
        <dbReference type="ChEBI" id="CHEBI:29105"/>
    </ligand>
</feature>
<evidence type="ECO:0000256" key="11">
    <source>
        <dbReference type="ARBA" id="ARBA00023204"/>
    </source>
</evidence>
<evidence type="ECO:0000256" key="12">
    <source>
        <dbReference type="ARBA" id="ARBA00034005"/>
    </source>
</evidence>
<dbReference type="GO" id="GO:0006281">
    <property type="term" value="P:DNA repair"/>
    <property type="evidence" value="ECO:0007669"/>
    <property type="project" value="UniProtKB-KW"/>
</dbReference>
<keyword evidence="14" id="KW-0464">Manganese</keyword>
<feature type="binding site" evidence="14">
    <location>
        <begin position="79"/>
        <end position="80"/>
    </location>
    <ligand>
        <name>NAD(+)</name>
        <dbReference type="ChEBI" id="CHEBI:57540"/>
    </ligand>
</feature>
<dbReference type="InterPro" id="IPR001357">
    <property type="entry name" value="BRCT_dom"/>
</dbReference>
<feature type="binding site" evidence="14">
    <location>
        <position position="444"/>
    </location>
    <ligand>
        <name>Zn(2+)</name>
        <dbReference type="ChEBI" id="CHEBI:29105"/>
    </ligand>
</feature>
<dbReference type="FunFam" id="2.40.50.140:FF:000012">
    <property type="entry name" value="DNA ligase"/>
    <property type="match status" value="1"/>
</dbReference>
<dbReference type="InterPro" id="IPR010994">
    <property type="entry name" value="RuvA_2-like"/>
</dbReference>
<dbReference type="FunFam" id="1.10.150.20:FF:000006">
    <property type="entry name" value="DNA ligase"/>
    <property type="match status" value="1"/>
</dbReference>
<feature type="binding site" evidence="14">
    <location>
        <position position="169"/>
    </location>
    <ligand>
        <name>NAD(+)</name>
        <dbReference type="ChEBI" id="CHEBI:57540"/>
    </ligand>
</feature>
<feature type="binding site" evidence="14">
    <location>
        <position position="284"/>
    </location>
    <ligand>
        <name>NAD(+)</name>
        <dbReference type="ChEBI" id="CHEBI:57540"/>
    </ligand>
</feature>
<dbReference type="NCBIfam" id="NF005932">
    <property type="entry name" value="PRK07956.1"/>
    <property type="match status" value="1"/>
</dbReference>
<evidence type="ECO:0000256" key="1">
    <source>
        <dbReference type="ARBA" id="ARBA00004067"/>
    </source>
</evidence>
<comment type="similarity">
    <text evidence="13 14">Belongs to the NAD-dependent DNA ligase family. LigA subfamily.</text>
</comment>
<keyword evidence="8 14" id="KW-0862">Zinc</keyword>
<dbReference type="PROSITE" id="PS01056">
    <property type="entry name" value="DNA_LIGASE_N2"/>
    <property type="match status" value="1"/>
</dbReference>
<dbReference type="FunFam" id="3.30.470.30:FF:000001">
    <property type="entry name" value="DNA ligase"/>
    <property type="match status" value="1"/>
</dbReference>
<dbReference type="PANTHER" id="PTHR23389">
    <property type="entry name" value="CHROMOSOME TRANSMISSION FIDELITY FACTOR 18"/>
    <property type="match status" value="1"/>
</dbReference>
<feature type="domain" description="BRCT" evidence="15">
    <location>
        <begin position="609"/>
        <end position="687"/>
    </location>
</feature>
<evidence type="ECO:0000256" key="6">
    <source>
        <dbReference type="ARBA" id="ARBA00022723"/>
    </source>
</evidence>
<dbReference type="FunFam" id="1.10.287.610:FF:000002">
    <property type="entry name" value="DNA ligase"/>
    <property type="match status" value="1"/>
</dbReference>
<dbReference type="SUPFAM" id="SSF56091">
    <property type="entry name" value="DNA ligase/mRNA capping enzyme, catalytic domain"/>
    <property type="match status" value="1"/>
</dbReference>
<dbReference type="EC" id="6.5.1.2" evidence="2 14"/>
<dbReference type="Pfam" id="PF12826">
    <property type="entry name" value="HHH_2"/>
    <property type="match status" value="1"/>
</dbReference>
<feature type="binding site" evidence="14">
    <location>
        <position position="132"/>
    </location>
    <ligand>
        <name>NAD(+)</name>
        <dbReference type="ChEBI" id="CHEBI:57540"/>
    </ligand>
</feature>
<evidence type="ECO:0000256" key="13">
    <source>
        <dbReference type="ARBA" id="ARBA00060881"/>
    </source>
</evidence>
<keyword evidence="4 14" id="KW-0436">Ligase</keyword>
<keyword evidence="6 14" id="KW-0479">Metal-binding</keyword>
<dbReference type="HAMAP" id="MF_01588">
    <property type="entry name" value="DNA_ligase_A"/>
    <property type="match status" value="1"/>
</dbReference>
<dbReference type="Gene3D" id="2.40.50.140">
    <property type="entry name" value="Nucleic acid-binding proteins"/>
    <property type="match status" value="1"/>
</dbReference>
<dbReference type="Gene3D" id="3.30.470.30">
    <property type="entry name" value="DNA ligase/mRNA capping enzyme"/>
    <property type="match status" value="1"/>
</dbReference>
<dbReference type="SMART" id="SM00292">
    <property type="entry name" value="BRCT"/>
    <property type="match status" value="1"/>
</dbReference>
<dbReference type="SUPFAM" id="SSF52113">
    <property type="entry name" value="BRCT domain"/>
    <property type="match status" value="1"/>
</dbReference>
<keyword evidence="10 14" id="KW-0520">NAD</keyword>
<reference evidence="16 17" key="1">
    <citation type="submission" date="2019-07" db="EMBL/GenBank/DDBJ databases">
        <title>Genome sequencing of Parabacteroides distasonis iSURF_7.</title>
        <authorList>
            <person name="Degefu H.N."/>
            <person name="Ruoff K.L."/>
            <person name="Price C.E."/>
            <person name="Valls R.A."/>
            <person name="O'Toole G.A."/>
        </authorList>
    </citation>
    <scope>NUCLEOTIDE SEQUENCE [LARGE SCALE GENOMIC DNA]</scope>
    <source>
        <strain evidence="16 17">CFPLTA003_1B</strain>
    </source>
</reference>
<dbReference type="InterPro" id="IPR012340">
    <property type="entry name" value="NA-bd_OB-fold"/>
</dbReference>
<evidence type="ECO:0000256" key="10">
    <source>
        <dbReference type="ARBA" id="ARBA00023027"/>
    </source>
</evidence>
<sequence>MVEAKIKALRDELERHNYNYYVLSAPTISDFEFDKMMKELQELEAAHPEFADPDSPTRRVGSDLSKEFEQVVHKYPMLSLGNTYSEDEIRDFYDRTVRSLNEPFEIVAELKYDGTSISLTYEKGRLTRAVTRGDGTRGDDVTANIKTIRSVPLRLRGSDFPEEFEIRGEVLLPWAEFDRLNKEREEQEEPLFANPRNAASGTLKQQNPAIVASRKLDAYFYYLLGENLPAEGHYENLQAARAWGFKIPDVIRKCQSLQDIFDYIAYWDVERKNLPVATDGIVLKVNSLRQQRNLGFTSKSPRWAIAYKFQAERAETRLNSVSFQVGRTGTVTPVANLEPVLLAGTVVKRASLHNADIIEGLDLHIGDQVYVEKGGEIIPKIVGVNVEARSALMNNEKLIMNNEPNDHYSLFITNYSLNKVRFIDVCPECGTPLVRPEGEAAHYCPNESGCPPQIKGRIEHFVTRKAMNINIGPETVEDLYNAGYVKDSADLYTLTVADLLRLERWAEKSAQNLMSSLEESKQVPFERVLFGLGIRFVGETVAKRLASAFHSIEALEQASLEDLVAVDEIGERIAQSVLSYFSDEKNRTLVNRLKEQGLRMAVSEEQLANRSEKLKGLTIVISGTFSKHSRDEYKAMIEQHGGKNSGSVSGKTDYILAGENMGPAKLEKAAKLGVKIINEDAFLNMLE</sequence>
<dbReference type="InterPro" id="IPR013840">
    <property type="entry name" value="DNAligase_N"/>
</dbReference>
<dbReference type="GO" id="GO:0005829">
    <property type="term" value="C:cytosol"/>
    <property type="evidence" value="ECO:0007669"/>
    <property type="project" value="TreeGrafter"/>
</dbReference>
<evidence type="ECO:0000313" key="17">
    <source>
        <dbReference type="Proteomes" id="UP000315827"/>
    </source>
</evidence>
<dbReference type="PIRSF" id="PIRSF001604">
    <property type="entry name" value="LigA"/>
    <property type="match status" value="1"/>
</dbReference>